<dbReference type="InterPro" id="IPR050224">
    <property type="entry name" value="TALE_homeobox"/>
</dbReference>
<comment type="similarity">
    <text evidence="7">Belongs to the TALE/TGIF homeobox family.</text>
</comment>
<dbReference type="GO" id="GO:0000987">
    <property type="term" value="F:cis-regulatory region sequence-specific DNA binding"/>
    <property type="evidence" value="ECO:0007669"/>
    <property type="project" value="UniProtKB-ARBA"/>
</dbReference>
<keyword evidence="2" id="KW-0805">Transcription regulation</keyword>
<gene>
    <name evidence="11" type="ORF">DBV15_01894</name>
</gene>
<feature type="compositionally biased region" description="Low complexity" evidence="9">
    <location>
        <begin position="457"/>
        <end position="476"/>
    </location>
</feature>
<name>A0A4S2KX83_9HYME</name>
<feature type="DNA-binding region" description="Homeobox" evidence="8">
    <location>
        <begin position="185"/>
        <end position="247"/>
    </location>
</feature>
<feature type="region of interest" description="Disordered" evidence="9">
    <location>
        <begin position="126"/>
        <end position="172"/>
    </location>
</feature>
<dbReference type="SUPFAM" id="SSF46689">
    <property type="entry name" value="Homeodomain-like"/>
    <property type="match status" value="1"/>
</dbReference>
<evidence type="ECO:0000313" key="12">
    <source>
        <dbReference type="Proteomes" id="UP000310200"/>
    </source>
</evidence>
<evidence type="ECO:0000256" key="1">
    <source>
        <dbReference type="ARBA" id="ARBA00004123"/>
    </source>
</evidence>
<dbReference type="GO" id="GO:0006355">
    <property type="term" value="P:regulation of DNA-templated transcription"/>
    <property type="evidence" value="ECO:0007669"/>
    <property type="project" value="InterPro"/>
</dbReference>
<dbReference type="AlphaFoldDB" id="A0A4S2KX83"/>
<evidence type="ECO:0000256" key="5">
    <source>
        <dbReference type="ARBA" id="ARBA00023163"/>
    </source>
</evidence>
<dbReference type="CDD" id="cd00086">
    <property type="entry name" value="homeodomain"/>
    <property type="match status" value="1"/>
</dbReference>
<evidence type="ECO:0000256" key="2">
    <source>
        <dbReference type="ARBA" id="ARBA00023015"/>
    </source>
</evidence>
<dbReference type="GO" id="GO:0009887">
    <property type="term" value="P:animal organ morphogenesis"/>
    <property type="evidence" value="ECO:0007669"/>
    <property type="project" value="UniProtKB-ARBA"/>
</dbReference>
<evidence type="ECO:0000256" key="9">
    <source>
        <dbReference type="SAM" id="MobiDB-lite"/>
    </source>
</evidence>
<evidence type="ECO:0000256" key="3">
    <source>
        <dbReference type="ARBA" id="ARBA00023125"/>
    </source>
</evidence>
<dbReference type="GO" id="GO:0001654">
    <property type="term" value="P:eye development"/>
    <property type="evidence" value="ECO:0007669"/>
    <property type="project" value="UniProtKB-ARBA"/>
</dbReference>
<dbReference type="InterPro" id="IPR009057">
    <property type="entry name" value="Homeodomain-like_sf"/>
</dbReference>
<keyword evidence="4 8" id="KW-0371">Homeobox</keyword>
<evidence type="ECO:0000256" key="8">
    <source>
        <dbReference type="PROSITE-ProRule" id="PRU00108"/>
    </source>
</evidence>
<keyword evidence="3 8" id="KW-0238">DNA-binding</keyword>
<dbReference type="InterPro" id="IPR001356">
    <property type="entry name" value="HD"/>
</dbReference>
<evidence type="ECO:0000313" key="11">
    <source>
        <dbReference type="EMBL" id="TGZ54842.1"/>
    </source>
</evidence>
<feature type="region of interest" description="Disordered" evidence="9">
    <location>
        <begin position="259"/>
        <end position="323"/>
    </location>
</feature>
<dbReference type="STRING" id="300112.A0A4S2KX83"/>
<evidence type="ECO:0000256" key="6">
    <source>
        <dbReference type="ARBA" id="ARBA00023242"/>
    </source>
</evidence>
<sequence length="476" mass="54036">MSILCFDARTRSSLSLCLELSTDLSVAIAVASYTNEETRHEQLALQHRDEIERRSVNTISHVPLFTPSSDRKTTNRRTLIQPASLRMKHHRVDLKPANVAVCWISRRFDVEGPRRVLSTNASMQLGQRMGNDRPVPCYNRRRAARRSPSDDEVGNISSEAENTSPRASPYANRANRRVSVRNASGRKTRGNLPREAVTILKEWLREHKFNAYPSEAEKEALCTQTGLSLLQVCNWFINARRRILPRMLEDAGENPNLYTISRRTRRSSGSHIRHGRRTPLEPLKDDTSPHGSAKYNISRMLGESEYRSEDSPNDYESSLNDYHSEEEHPSIRWPNVIVRPYAEAQVEQLDGDAITHPYDRRRQVAIVAKPSANRLLTILNFRHTDTLLSRCHNRQHSSAEPAAYWSAPREHLSQIEQIIAYRGLSQQSLKNAYAHQCNGDTFKMLVELAVDMPYATSSSSSRPSSITSVSSSLGDL</sequence>
<keyword evidence="6 8" id="KW-0539">Nucleus</keyword>
<evidence type="ECO:0000259" key="10">
    <source>
        <dbReference type="PROSITE" id="PS50071"/>
    </source>
</evidence>
<feature type="compositionally biased region" description="Basic residues" evidence="9">
    <location>
        <begin position="262"/>
        <end position="277"/>
    </location>
</feature>
<evidence type="ECO:0000256" key="7">
    <source>
        <dbReference type="ARBA" id="ARBA00038021"/>
    </source>
</evidence>
<dbReference type="EMBL" id="QBLH01000537">
    <property type="protein sequence ID" value="TGZ54842.1"/>
    <property type="molecule type" value="Genomic_DNA"/>
</dbReference>
<feature type="compositionally biased region" description="Basic and acidic residues" evidence="9">
    <location>
        <begin position="278"/>
        <end position="288"/>
    </location>
</feature>
<keyword evidence="5" id="KW-0804">Transcription</keyword>
<reference evidence="11 12" key="1">
    <citation type="journal article" date="2019" name="Philos. Trans. R. Soc. Lond., B, Biol. Sci.">
        <title>Ant behaviour and brain gene expression of defending hosts depend on the ecological success of the intruding social parasite.</title>
        <authorList>
            <person name="Kaur R."/>
            <person name="Stoldt M."/>
            <person name="Jongepier E."/>
            <person name="Feldmeyer B."/>
            <person name="Menzel F."/>
            <person name="Bornberg-Bauer E."/>
            <person name="Foitzik S."/>
        </authorList>
    </citation>
    <scope>NUCLEOTIDE SEQUENCE [LARGE SCALE GENOMIC DNA]</scope>
    <source>
        <tissue evidence="11">Whole body</tissue>
    </source>
</reference>
<dbReference type="Pfam" id="PF05920">
    <property type="entry name" value="Homeobox_KN"/>
    <property type="match status" value="1"/>
</dbReference>
<feature type="domain" description="Homeobox" evidence="10">
    <location>
        <begin position="183"/>
        <end position="246"/>
    </location>
</feature>
<feature type="compositionally biased region" description="Polar residues" evidence="9">
    <location>
        <begin position="155"/>
        <end position="166"/>
    </location>
</feature>
<accession>A0A4S2KX83</accession>
<dbReference type="InterPro" id="IPR008422">
    <property type="entry name" value="KN_HD"/>
</dbReference>
<dbReference type="Gene3D" id="1.10.10.60">
    <property type="entry name" value="Homeodomain-like"/>
    <property type="match status" value="1"/>
</dbReference>
<dbReference type="SMART" id="SM00389">
    <property type="entry name" value="HOX"/>
    <property type="match status" value="1"/>
</dbReference>
<organism evidence="11 12">
    <name type="scientific">Temnothorax longispinosus</name>
    <dbReference type="NCBI Taxonomy" id="300112"/>
    <lineage>
        <taxon>Eukaryota</taxon>
        <taxon>Metazoa</taxon>
        <taxon>Ecdysozoa</taxon>
        <taxon>Arthropoda</taxon>
        <taxon>Hexapoda</taxon>
        <taxon>Insecta</taxon>
        <taxon>Pterygota</taxon>
        <taxon>Neoptera</taxon>
        <taxon>Endopterygota</taxon>
        <taxon>Hymenoptera</taxon>
        <taxon>Apocrita</taxon>
        <taxon>Aculeata</taxon>
        <taxon>Formicoidea</taxon>
        <taxon>Formicidae</taxon>
        <taxon>Myrmicinae</taxon>
        <taxon>Temnothorax</taxon>
    </lineage>
</organism>
<comment type="subcellular location">
    <subcellularLocation>
        <location evidence="1 8">Nucleus</location>
    </subcellularLocation>
</comment>
<protein>
    <recommendedName>
        <fullName evidence="10">Homeobox domain-containing protein</fullName>
    </recommendedName>
</protein>
<dbReference type="PROSITE" id="PS50071">
    <property type="entry name" value="HOMEOBOX_2"/>
    <property type="match status" value="1"/>
</dbReference>
<dbReference type="PANTHER" id="PTHR11850">
    <property type="entry name" value="HOMEOBOX PROTEIN TRANSCRIPTION FACTORS"/>
    <property type="match status" value="1"/>
</dbReference>
<dbReference type="GO" id="GO:0048646">
    <property type="term" value="P:anatomical structure formation involved in morphogenesis"/>
    <property type="evidence" value="ECO:0007669"/>
    <property type="project" value="UniProtKB-ARBA"/>
</dbReference>
<proteinExistence type="inferred from homology"/>
<comment type="caution">
    <text evidence="11">The sequence shown here is derived from an EMBL/GenBank/DDBJ whole genome shotgun (WGS) entry which is preliminary data.</text>
</comment>
<dbReference type="Proteomes" id="UP000310200">
    <property type="component" value="Unassembled WGS sequence"/>
</dbReference>
<feature type="region of interest" description="Disordered" evidence="9">
    <location>
        <begin position="455"/>
        <end position="476"/>
    </location>
</feature>
<keyword evidence="12" id="KW-1185">Reference proteome</keyword>
<evidence type="ECO:0000256" key="4">
    <source>
        <dbReference type="ARBA" id="ARBA00023155"/>
    </source>
</evidence>
<dbReference type="FunFam" id="1.10.10.60:FF:000059">
    <property type="entry name" value="TGFB-induced factor homeobox 1"/>
    <property type="match status" value="1"/>
</dbReference>
<dbReference type="GO" id="GO:0005634">
    <property type="term" value="C:nucleus"/>
    <property type="evidence" value="ECO:0007669"/>
    <property type="project" value="UniProtKB-SubCell"/>
</dbReference>